<feature type="region of interest" description="Disordered" evidence="1">
    <location>
        <begin position="25"/>
        <end position="54"/>
    </location>
</feature>
<organism evidence="3 4">
    <name type="scientific">Escallonia herrerae</name>
    <dbReference type="NCBI Taxonomy" id="1293975"/>
    <lineage>
        <taxon>Eukaryota</taxon>
        <taxon>Viridiplantae</taxon>
        <taxon>Streptophyta</taxon>
        <taxon>Embryophyta</taxon>
        <taxon>Tracheophyta</taxon>
        <taxon>Spermatophyta</taxon>
        <taxon>Magnoliopsida</taxon>
        <taxon>eudicotyledons</taxon>
        <taxon>Gunneridae</taxon>
        <taxon>Pentapetalae</taxon>
        <taxon>asterids</taxon>
        <taxon>campanulids</taxon>
        <taxon>Escalloniales</taxon>
        <taxon>Escalloniaceae</taxon>
        <taxon>Escallonia</taxon>
    </lineage>
</organism>
<evidence type="ECO:0000313" key="4">
    <source>
        <dbReference type="Proteomes" id="UP001188597"/>
    </source>
</evidence>
<evidence type="ECO:0000256" key="1">
    <source>
        <dbReference type="SAM" id="MobiDB-lite"/>
    </source>
</evidence>
<feature type="compositionally biased region" description="Polar residues" evidence="1">
    <location>
        <begin position="25"/>
        <end position="51"/>
    </location>
</feature>
<dbReference type="EMBL" id="JAVXUP010000807">
    <property type="protein sequence ID" value="KAK3020574.1"/>
    <property type="molecule type" value="Genomic_DNA"/>
</dbReference>
<sequence>MSSLVVVTDTGERTSLLPNSLPVTASNEIVPSSSSPTLPNVPDGSTPNSTDPKQRLDSLDVFRGLTVALMILVDDAGGAFPSINHAPWFGVTIADFVMPFFLFGVGVSASLVFKVSKIYSHHV</sequence>
<accession>A0AA88W623</accession>
<name>A0AA88W623_9ASTE</name>
<keyword evidence="2" id="KW-1133">Transmembrane helix</keyword>
<dbReference type="PANTHER" id="PTHR31061:SF23">
    <property type="entry name" value="OS05G0155700 PROTEIN"/>
    <property type="match status" value="1"/>
</dbReference>
<dbReference type="Proteomes" id="UP001188597">
    <property type="component" value="Unassembled WGS sequence"/>
</dbReference>
<keyword evidence="2" id="KW-0812">Transmembrane</keyword>
<evidence type="ECO:0008006" key="5">
    <source>
        <dbReference type="Google" id="ProtNLM"/>
    </source>
</evidence>
<evidence type="ECO:0000313" key="3">
    <source>
        <dbReference type="EMBL" id="KAK3020574.1"/>
    </source>
</evidence>
<dbReference type="PANTHER" id="PTHR31061">
    <property type="entry name" value="LD22376P"/>
    <property type="match status" value="1"/>
</dbReference>
<comment type="caution">
    <text evidence="3">The sequence shown here is derived from an EMBL/GenBank/DDBJ whole genome shotgun (WGS) entry which is preliminary data.</text>
</comment>
<evidence type="ECO:0000256" key="2">
    <source>
        <dbReference type="SAM" id="Phobius"/>
    </source>
</evidence>
<proteinExistence type="predicted"/>
<protein>
    <recommendedName>
        <fullName evidence="5">Heparan-alpha-glucosaminide N-acetyltransferase</fullName>
    </recommendedName>
</protein>
<reference evidence="3" key="1">
    <citation type="submission" date="2022-12" db="EMBL/GenBank/DDBJ databases">
        <title>Draft genome assemblies for two species of Escallonia (Escalloniales).</title>
        <authorList>
            <person name="Chanderbali A."/>
            <person name="Dervinis C."/>
            <person name="Anghel I."/>
            <person name="Soltis D."/>
            <person name="Soltis P."/>
            <person name="Zapata F."/>
        </authorList>
    </citation>
    <scope>NUCLEOTIDE SEQUENCE</scope>
    <source>
        <strain evidence="3">UCBG64.0493</strain>
        <tissue evidence="3">Leaf</tissue>
    </source>
</reference>
<gene>
    <name evidence="3" type="ORF">RJ639_046924</name>
</gene>
<keyword evidence="2" id="KW-0472">Membrane</keyword>
<feature type="transmembrane region" description="Helical" evidence="2">
    <location>
        <begin position="86"/>
        <end position="113"/>
    </location>
</feature>
<dbReference type="AlphaFoldDB" id="A0AA88W623"/>
<keyword evidence="4" id="KW-1185">Reference proteome</keyword>